<dbReference type="Pfam" id="PF01694">
    <property type="entry name" value="Rhomboid"/>
    <property type="match status" value="1"/>
</dbReference>
<gene>
    <name evidence="10" type="ORF">E6O75_ATG09443</name>
</gene>
<evidence type="ECO:0000256" key="3">
    <source>
        <dbReference type="ARBA" id="ARBA00022692"/>
    </source>
</evidence>
<dbReference type="GO" id="GO:0004252">
    <property type="term" value="F:serine-type endopeptidase activity"/>
    <property type="evidence" value="ECO:0007669"/>
    <property type="project" value="InterPro"/>
</dbReference>
<keyword evidence="4" id="KW-0378">Hydrolase</keyword>
<evidence type="ECO:0000256" key="4">
    <source>
        <dbReference type="ARBA" id="ARBA00022801"/>
    </source>
</evidence>
<feature type="transmembrane region" description="Helical" evidence="8">
    <location>
        <begin position="230"/>
        <end position="247"/>
    </location>
</feature>
<dbReference type="STRING" id="86259.A0A4Z1NZX3"/>
<evidence type="ECO:0000256" key="6">
    <source>
        <dbReference type="ARBA" id="ARBA00023136"/>
    </source>
</evidence>
<feature type="transmembrane region" description="Helical" evidence="8">
    <location>
        <begin position="145"/>
        <end position="164"/>
    </location>
</feature>
<evidence type="ECO:0000256" key="1">
    <source>
        <dbReference type="ARBA" id="ARBA00004141"/>
    </source>
</evidence>
<evidence type="ECO:0000256" key="7">
    <source>
        <dbReference type="SAM" id="MobiDB-lite"/>
    </source>
</evidence>
<evidence type="ECO:0000259" key="9">
    <source>
        <dbReference type="Pfam" id="PF01694"/>
    </source>
</evidence>
<feature type="domain" description="Peptidase S54 rhomboid" evidence="9">
    <location>
        <begin position="106"/>
        <end position="246"/>
    </location>
</feature>
<dbReference type="Gene3D" id="1.20.1540.10">
    <property type="entry name" value="Rhomboid-like"/>
    <property type="match status" value="1"/>
</dbReference>
<evidence type="ECO:0000256" key="2">
    <source>
        <dbReference type="ARBA" id="ARBA00009045"/>
    </source>
</evidence>
<dbReference type="InterPro" id="IPR035952">
    <property type="entry name" value="Rhomboid-like_sf"/>
</dbReference>
<keyword evidence="11" id="KW-1185">Reference proteome</keyword>
<organism evidence="10 11">
    <name type="scientific">Venturia nashicola</name>
    <dbReference type="NCBI Taxonomy" id="86259"/>
    <lineage>
        <taxon>Eukaryota</taxon>
        <taxon>Fungi</taxon>
        <taxon>Dikarya</taxon>
        <taxon>Ascomycota</taxon>
        <taxon>Pezizomycotina</taxon>
        <taxon>Dothideomycetes</taxon>
        <taxon>Pleosporomycetidae</taxon>
        <taxon>Venturiales</taxon>
        <taxon>Venturiaceae</taxon>
        <taxon>Venturia</taxon>
    </lineage>
</organism>
<feature type="transmembrane region" description="Helical" evidence="8">
    <location>
        <begin position="50"/>
        <end position="69"/>
    </location>
</feature>
<comment type="caution">
    <text evidence="10">The sequence shown here is derived from an EMBL/GenBank/DDBJ whole genome shotgun (WGS) entry which is preliminary data.</text>
</comment>
<reference evidence="10 11" key="1">
    <citation type="submission" date="2019-04" db="EMBL/GenBank/DDBJ databases">
        <title>High contiguity whole genome sequence and gene annotation resource for two Venturia nashicola isolates.</title>
        <authorList>
            <person name="Prokchorchik M."/>
            <person name="Won K."/>
            <person name="Lee Y."/>
            <person name="Choi E.D."/>
            <person name="Segonzac C."/>
            <person name="Sohn K.H."/>
        </authorList>
    </citation>
    <scope>NUCLEOTIDE SEQUENCE [LARGE SCALE GENOMIC DNA]</scope>
    <source>
        <strain evidence="10 11">PRI2</strain>
    </source>
</reference>
<name>A0A4Z1NZX3_9PEZI</name>
<feature type="compositionally biased region" description="Pro residues" evidence="7">
    <location>
        <begin position="1"/>
        <end position="10"/>
    </location>
</feature>
<comment type="subcellular location">
    <subcellularLocation>
        <location evidence="1">Membrane</location>
        <topology evidence="1">Multi-pass membrane protein</topology>
    </subcellularLocation>
</comment>
<dbReference type="PANTHER" id="PTHR43731">
    <property type="entry name" value="RHOMBOID PROTEASE"/>
    <property type="match status" value="1"/>
</dbReference>
<dbReference type="InterPro" id="IPR022764">
    <property type="entry name" value="Peptidase_S54_rhomboid_dom"/>
</dbReference>
<evidence type="ECO:0000256" key="5">
    <source>
        <dbReference type="ARBA" id="ARBA00022989"/>
    </source>
</evidence>
<feature type="region of interest" description="Disordered" evidence="7">
    <location>
        <begin position="1"/>
        <end position="20"/>
    </location>
</feature>
<evidence type="ECO:0000256" key="8">
    <source>
        <dbReference type="SAM" id="Phobius"/>
    </source>
</evidence>
<dbReference type="GO" id="GO:0016020">
    <property type="term" value="C:membrane"/>
    <property type="evidence" value="ECO:0007669"/>
    <property type="project" value="UniProtKB-SubCell"/>
</dbReference>
<keyword evidence="6 8" id="KW-0472">Membrane</keyword>
<dbReference type="SUPFAM" id="SSF144091">
    <property type="entry name" value="Rhomboid-like"/>
    <property type="match status" value="1"/>
</dbReference>
<feature type="transmembrane region" description="Helical" evidence="8">
    <location>
        <begin position="185"/>
        <end position="210"/>
    </location>
</feature>
<protein>
    <submittedName>
        <fullName evidence="10">Rhomboid-domain-containing protein</fullName>
    </submittedName>
</protein>
<evidence type="ECO:0000313" key="10">
    <source>
        <dbReference type="EMBL" id="TID14364.1"/>
    </source>
</evidence>
<dbReference type="InterPro" id="IPR050925">
    <property type="entry name" value="Rhomboid_protease_S54"/>
</dbReference>
<comment type="similarity">
    <text evidence="2">Belongs to the peptidase S54 family.</text>
</comment>
<dbReference type="AlphaFoldDB" id="A0A4Z1NZX3"/>
<proteinExistence type="inferred from homology"/>
<accession>A0A4Z1NZX3</accession>
<keyword evidence="3 8" id="KW-0812">Transmembrane</keyword>
<dbReference type="PANTHER" id="PTHR43731:SF14">
    <property type="entry name" value="PRESENILIN-ASSOCIATED RHOMBOID-LIKE PROTEIN, MITOCHONDRIAL"/>
    <property type="match status" value="1"/>
</dbReference>
<dbReference type="Proteomes" id="UP000298493">
    <property type="component" value="Unassembled WGS sequence"/>
</dbReference>
<dbReference type="GO" id="GO:0006465">
    <property type="term" value="P:signal peptide processing"/>
    <property type="evidence" value="ECO:0007669"/>
    <property type="project" value="TreeGrafter"/>
</dbReference>
<sequence length="256" mass="28144">MAKQQPPSPSPKHVLSDAERKSRQDLVSIYTQALCRLEERYHQRRKQTQGLIYVLYAVNTAVFVAWMYSKIQAYQANDPTSTRKARQWRDFMEKNFMMSERNAREGRWWTNLTCAVSHQNPIHFAVNMFTMRNAASFVLVGMPQVGPLSFVALCVGSTLAAAAGSRLSSRLTAGGDSRSSLGASGMLCGILSAATCAYPKQLGLITAAWFAFDLGMVSTGGSVFSPLGHGAHLGGTVFGVLFYVAAIRRSTFPRFQ</sequence>
<keyword evidence="5 8" id="KW-1133">Transmembrane helix</keyword>
<dbReference type="EMBL" id="SNSC02000023">
    <property type="protein sequence ID" value="TID14364.1"/>
    <property type="molecule type" value="Genomic_DNA"/>
</dbReference>
<evidence type="ECO:0000313" key="11">
    <source>
        <dbReference type="Proteomes" id="UP000298493"/>
    </source>
</evidence>